<dbReference type="PANTHER" id="PTHR13326:SF31">
    <property type="entry name" value="PSEUDOURIDYLATE SYNTHASE 7 HOMOLOG"/>
    <property type="match status" value="1"/>
</dbReference>
<protein>
    <submittedName>
        <fullName evidence="7">TRUD domain-containing protein</fullName>
    </submittedName>
</protein>
<dbReference type="PROSITE" id="PS01268">
    <property type="entry name" value="UPF0024"/>
    <property type="match status" value="1"/>
</dbReference>
<feature type="compositionally biased region" description="Basic and acidic residues" evidence="5">
    <location>
        <begin position="535"/>
        <end position="551"/>
    </location>
</feature>
<reference evidence="8" key="1">
    <citation type="submission" date="2010-08" db="EMBL/GenBank/DDBJ databases">
        <authorList>
            <consortium name="Caenorhabditis japonica Sequencing Consortium"/>
            <person name="Wilson R.K."/>
        </authorList>
    </citation>
    <scope>NUCLEOTIDE SEQUENCE [LARGE SCALE GENOMIC DNA]</scope>
    <source>
        <strain evidence="8">DF5081</strain>
    </source>
</reference>
<organism evidence="7 8">
    <name type="scientific">Caenorhabditis japonica</name>
    <dbReference type="NCBI Taxonomy" id="281687"/>
    <lineage>
        <taxon>Eukaryota</taxon>
        <taxon>Metazoa</taxon>
        <taxon>Ecdysozoa</taxon>
        <taxon>Nematoda</taxon>
        <taxon>Chromadorea</taxon>
        <taxon>Rhabditida</taxon>
        <taxon>Rhabditina</taxon>
        <taxon>Rhabditomorpha</taxon>
        <taxon>Rhabditoidea</taxon>
        <taxon>Rhabditidae</taxon>
        <taxon>Peloderinae</taxon>
        <taxon>Caenorhabditis</taxon>
    </lineage>
</organism>
<evidence type="ECO:0000256" key="2">
    <source>
        <dbReference type="ARBA" id="ARBA00022694"/>
    </source>
</evidence>
<evidence type="ECO:0000259" key="6">
    <source>
        <dbReference type="PROSITE" id="PS50984"/>
    </source>
</evidence>
<keyword evidence="8" id="KW-1185">Reference proteome</keyword>
<feature type="region of interest" description="Disordered" evidence="5">
    <location>
        <begin position="532"/>
        <end position="581"/>
    </location>
</feature>
<sequence>METDFGITEYACGHTNTPIPCLLKEMFTDFIVQEILADGTVLPIPSPDLVLESTGAKKENIEIDKEIEKPGCISEETLLALDERFATPGPQVLVLVENLSKEDRKSIHHFVRERYLGKLISETKEAGIVVSHGHTRSSRKRKVWDEKIPSETHFTMSKENKDTSYACQIVAKFLNVPTSSVRTHGIKDKRGVTSQRVSVTQVLEQKILDLNSTLRGIRVFGCEYKNEKLQMGAHWGNRFSIILRGLPDTSEQLLHERLETFQNTGCVNYFGTQRFGSRSSTTAEIGLAIVKRNWEGAVKMILSNALPGNTYAGPVGHAARCFIKTGDAERAFSKLKGAQVFATIEGAILKCLSKGGTWQQCITDSITIQNRSLYVHAYQSILWNKVTSRRVKQFGTRVQANDVGADGQPLGEHATHYDIHIPLPGENEKFANSYGAEWIKELLAADGITPADITALSDRFSLGESSRAVFVESKNLKWKFIHHSNPRDLLQDGLQTRAIPESEQKGPLLALEVQFSLPSGSYATVALREVTGSDMGKKAMQERSNKAKGDVKEEEEEGKGDNSEVEQDEKEEVEAEEKQEE</sequence>
<dbReference type="FunFam" id="3.30.2350.20:FF:000030">
    <property type="entry name" value="tRNA pseudouridine synthase D"/>
    <property type="match status" value="1"/>
</dbReference>
<feature type="compositionally biased region" description="Acidic residues" evidence="5">
    <location>
        <begin position="552"/>
        <end position="581"/>
    </location>
</feature>
<evidence type="ECO:0000256" key="5">
    <source>
        <dbReference type="SAM" id="MobiDB-lite"/>
    </source>
</evidence>
<name>A0A8R1DXJ3_CAEJA</name>
<dbReference type="PROSITE" id="PS50984">
    <property type="entry name" value="TRUD"/>
    <property type="match status" value="1"/>
</dbReference>
<evidence type="ECO:0000313" key="8">
    <source>
        <dbReference type="Proteomes" id="UP000005237"/>
    </source>
</evidence>
<dbReference type="Gene3D" id="3.30.2350.20">
    <property type="entry name" value="TruD, catalytic domain"/>
    <property type="match status" value="2"/>
</dbReference>
<dbReference type="InterPro" id="IPR020103">
    <property type="entry name" value="PsdUridine_synth_cat_dom_sf"/>
</dbReference>
<dbReference type="PANTHER" id="PTHR13326">
    <property type="entry name" value="TRNA PSEUDOURIDINE SYNTHASE D"/>
    <property type="match status" value="1"/>
</dbReference>
<dbReference type="GO" id="GO:0003723">
    <property type="term" value="F:RNA binding"/>
    <property type="evidence" value="ECO:0007669"/>
    <property type="project" value="InterPro"/>
</dbReference>
<dbReference type="GO" id="GO:0005634">
    <property type="term" value="C:nucleus"/>
    <property type="evidence" value="ECO:0007669"/>
    <property type="project" value="TreeGrafter"/>
</dbReference>
<dbReference type="AlphaFoldDB" id="A0A8R1DXJ3"/>
<dbReference type="InterPro" id="IPR042214">
    <property type="entry name" value="TruD_catalytic"/>
</dbReference>
<dbReference type="GO" id="GO:0001522">
    <property type="term" value="P:pseudouridine synthesis"/>
    <property type="evidence" value="ECO:0007669"/>
    <property type="project" value="InterPro"/>
</dbReference>
<accession>A0A8R1DXJ3</accession>
<evidence type="ECO:0000256" key="4">
    <source>
        <dbReference type="ARBA" id="ARBA00036943"/>
    </source>
</evidence>
<dbReference type="InterPro" id="IPR020119">
    <property type="entry name" value="PsdUridine_synth_TruD_CS"/>
</dbReference>
<dbReference type="InterPro" id="IPR011760">
    <property type="entry name" value="PsdUridine_synth_TruD_insert"/>
</dbReference>
<evidence type="ECO:0000256" key="3">
    <source>
        <dbReference type="ARBA" id="ARBA00023235"/>
    </source>
</evidence>
<dbReference type="GO" id="GO:0009982">
    <property type="term" value="F:pseudouridine synthase activity"/>
    <property type="evidence" value="ECO:0007669"/>
    <property type="project" value="InterPro"/>
</dbReference>
<dbReference type="Pfam" id="PF01142">
    <property type="entry name" value="TruD"/>
    <property type="match status" value="1"/>
</dbReference>
<evidence type="ECO:0000256" key="1">
    <source>
        <dbReference type="ARBA" id="ARBA00007953"/>
    </source>
</evidence>
<comment type="similarity">
    <text evidence="1">Belongs to the pseudouridine synthase TruD family.</text>
</comment>
<dbReference type="EnsemblMetazoa" id="CJA15502.1">
    <property type="protein sequence ID" value="CJA15502.1"/>
    <property type="gene ID" value="WBGene00134706"/>
</dbReference>
<dbReference type="Proteomes" id="UP000005237">
    <property type="component" value="Unassembled WGS sequence"/>
</dbReference>
<proteinExistence type="inferred from homology"/>
<dbReference type="NCBIfam" id="TIGR00094">
    <property type="entry name" value="tRNA_TruD_broad"/>
    <property type="match status" value="1"/>
</dbReference>
<comment type="catalytic activity">
    <reaction evidence="4">
        <text>a uridine in tRNA = a pseudouridine in tRNA</text>
        <dbReference type="Rhea" id="RHEA:54572"/>
        <dbReference type="Rhea" id="RHEA-COMP:13339"/>
        <dbReference type="Rhea" id="RHEA-COMP:13934"/>
        <dbReference type="ChEBI" id="CHEBI:65314"/>
        <dbReference type="ChEBI" id="CHEBI:65315"/>
    </reaction>
</comment>
<dbReference type="CDD" id="cd02576">
    <property type="entry name" value="PseudoU_synth_ScPUS7"/>
    <property type="match status" value="1"/>
</dbReference>
<keyword evidence="2" id="KW-0819">tRNA processing</keyword>
<reference evidence="7" key="2">
    <citation type="submission" date="2022-06" db="UniProtKB">
        <authorList>
            <consortium name="EnsemblMetazoa"/>
        </authorList>
    </citation>
    <scope>IDENTIFICATION</scope>
    <source>
        <strain evidence="7">DF5081</strain>
    </source>
</reference>
<dbReference type="GO" id="GO:0008033">
    <property type="term" value="P:tRNA processing"/>
    <property type="evidence" value="ECO:0007669"/>
    <property type="project" value="UniProtKB-KW"/>
</dbReference>
<dbReference type="SUPFAM" id="SSF55120">
    <property type="entry name" value="Pseudouridine synthase"/>
    <property type="match status" value="1"/>
</dbReference>
<feature type="domain" description="TRUD" evidence="6">
    <location>
        <begin position="265"/>
        <end position="472"/>
    </location>
</feature>
<dbReference type="FunFam" id="3.30.2350.20:FF:000017">
    <property type="entry name" value="Putative pseudouridine synthase B0024.11"/>
    <property type="match status" value="1"/>
</dbReference>
<evidence type="ECO:0000313" key="7">
    <source>
        <dbReference type="EnsemblMetazoa" id="CJA15502.1"/>
    </source>
</evidence>
<dbReference type="InterPro" id="IPR001656">
    <property type="entry name" value="PsdUridine_synth_TruD"/>
</dbReference>
<keyword evidence="3" id="KW-0413">Isomerase</keyword>
<dbReference type="PIRSF" id="PIRSF037016">
    <property type="entry name" value="Pseudouridin_synth_euk_prd"/>
    <property type="match status" value="1"/>
</dbReference>